<feature type="region of interest" description="Disordered" evidence="1">
    <location>
        <begin position="1"/>
        <end position="45"/>
    </location>
</feature>
<feature type="region of interest" description="Disordered" evidence="1">
    <location>
        <begin position="69"/>
        <end position="131"/>
    </location>
</feature>
<comment type="caution">
    <text evidence="2">The sequence shown here is derived from an EMBL/GenBank/DDBJ whole genome shotgun (WGS) entry which is preliminary data.</text>
</comment>
<gene>
    <name evidence="2" type="ORF">WMY93_007754</name>
</gene>
<proteinExistence type="predicted"/>
<feature type="compositionally biased region" description="Low complexity" evidence="1">
    <location>
        <begin position="82"/>
        <end position="98"/>
    </location>
</feature>
<evidence type="ECO:0000313" key="2">
    <source>
        <dbReference type="EMBL" id="KAK7925444.1"/>
    </source>
</evidence>
<accession>A0AAW0PDZ2</accession>
<evidence type="ECO:0000313" key="3">
    <source>
        <dbReference type="Proteomes" id="UP001460270"/>
    </source>
</evidence>
<keyword evidence="3" id="KW-1185">Reference proteome</keyword>
<sequence>MRRGTKRGGKRRKKERRKKKKEERERARKRKNTKHNISLERKEKRECVEEQMFLNEPKSLTRIAKAACGSRARVRHPGLDCSQKLSSSRKSSIGPSQRQMSLSRLTPPASPTPPESAPPVYGAESPGDNLF</sequence>
<dbReference type="EMBL" id="JBBPFD010000005">
    <property type="protein sequence ID" value="KAK7925444.1"/>
    <property type="molecule type" value="Genomic_DNA"/>
</dbReference>
<name>A0AAW0PDZ2_9GOBI</name>
<reference evidence="3" key="1">
    <citation type="submission" date="2024-04" db="EMBL/GenBank/DDBJ databases">
        <title>Salinicola lusitanus LLJ914,a marine bacterium isolated from the Okinawa Trough.</title>
        <authorList>
            <person name="Li J."/>
        </authorList>
    </citation>
    <scope>NUCLEOTIDE SEQUENCE [LARGE SCALE GENOMIC DNA]</scope>
</reference>
<evidence type="ECO:0000256" key="1">
    <source>
        <dbReference type="SAM" id="MobiDB-lite"/>
    </source>
</evidence>
<dbReference type="Proteomes" id="UP001460270">
    <property type="component" value="Unassembled WGS sequence"/>
</dbReference>
<organism evidence="2 3">
    <name type="scientific">Mugilogobius chulae</name>
    <name type="common">yellowstripe goby</name>
    <dbReference type="NCBI Taxonomy" id="88201"/>
    <lineage>
        <taxon>Eukaryota</taxon>
        <taxon>Metazoa</taxon>
        <taxon>Chordata</taxon>
        <taxon>Craniata</taxon>
        <taxon>Vertebrata</taxon>
        <taxon>Euteleostomi</taxon>
        <taxon>Actinopterygii</taxon>
        <taxon>Neopterygii</taxon>
        <taxon>Teleostei</taxon>
        <taxon>Neoteleostei</taxon>
        <taxon>Acanthomorphata</taxon>
        <taxon>Gobiaria</taxon>
        <taxon>Gobiiformes</taxon>
        <taxon>Gobioidei</taxon>
        <taxon>Gobiidae</taxon>
        <taxon>Gobionellinae</taxon>
        <taxon>Mugilogobius</taxon>
    </lineage>
</organism>
<protein>
    <submittedName>
        <fullName evidence="2">Uncharacterized protein</fullName>
    </submittedName>
</protein>
<feature type="compositionally biased region" description="Basic residues" evidence="1">
    <location>
        <begin position="1"/>
        <end position="34"/>
    </location>
</feature>
<dbReference type="AlphaFoldDB" id="A0AAW0PDZ2"/>
<feature type="compositionally biased region" description="Pro residues" evidence="1">
    <location>
        <begin position="108"/>
        <end position="117"/>
    </location>
</feature>